<evidence type="ECO:0000256" key="3">
    <source>
        <dbReference type="ARBA" id="ARBA00004663"/>
    </source>
</evidence>
<organism evidence="20 21">
    <name type="scientific">Raineyella fluvialis</name>
    <dbReference type="NCBI Taxonomy" id="2662261"/>
    <lineage>
        <taxon>Bacteria</taxon>
        <taxon>Bacillati</taxon>
        <taxon>Actinomycetota</taxon>
        <taxon>Actinomycetes</taxon>
        <taxon>Propionibacteriales</taxon>
        <taxon>Propionibacteriaceae</taxon>
        <taxon>Raineyella</taxon>
    </lineage>
</organism>
<evidence type="ECO:0000256" key="13">
    <source>
        <dbReference type="ARBA" id="ARBA00023136"/>
    </source>
</evidence>
<comment type="subcellular location">
    <subcellularLocation>
        <location evidence="2 19">Cell membrane</location>
        <topology evidence="2 19">Multi-pass membrane protein</topology>
    </subcellularLocation>
</comment>
<evidence type="ECO:0000256" key="15">
    <source>
        <dbReference type="ARBA" id="ARBA00032605"/>
    </source>
</evidence>
<evidence type="ECO:0000256" key="9">
    <source>
        <dbReference type="ARBA" id="ARBA00022679"/>
    </source>
</evidence>
<comment type="pathway">
    <text evidence="3 19">Cofactor biosynthesis; adenosylcobalamin biosynthesis; adenosylcobalamin from cob(II)yrinate a,c-diamide: step 7/7.</text>
</comment>
<evidence type="ECO:0000256" key="16">
    <source>
        <dbReference type="ARBA" id="ARBA00032853"/>
    </source>
</evidence>
<dbReference type="GO" id="GO:0009236">
    <property type="term" value="P:cobalamin biosynthetic process"/>
    <property type="evidence" value="ECO:0007669"/>
    <property type="project" value="UniProtKB-UniRule"/>
</dbReference>
<dbReference type="KEGG" id="rain:Rai3103_03870"/>
<gene>
    <name evidence="19" type="primary">cobS</name>
    <name evidence="20" type="ORF">Rai3103_03870</name>
</gene>
<evidence type="ECO:0000256" key="7">
    <source>
        <dbReference type="ARBA" id="ARBA00022475"/>
    </source>
</evidence>
<evidence type="ECO:0000256" key="17">
    <source>
        <dbReference type="ARBA" id="ARBA00048623"/>
    </source>
</evidence>
<comment type="function">
    <text evidence="14 19">Joins adenosylcobinamide-GDP and alpha-ribazole to generate adenosylcobalamin (Ado-cobalamin). Also synthesizes adenosylcobalamin 5'-phosphate from adenosylcobinamide-GDP and alpha-ribazole 5'-phosphate.</text>
</comment>
<sequence length="258" mass="25684">MSPMSADGWRLATGTLTRIPAGAIGQVTAPIARTAMVIGSVVMAPVALAAGLVGWTAVRLGAPGLVGGLLVVGIVAQLSRSIHWDGLADTADGLGSSWDRDRALDIMRTGDVGPMGAGTLVVVLGLQAASYGALLARPYGWLVVAALVCASRAALVLGCLRSVPAARPEGLGQAVAGSVPWYGAAVVWLVWAGVLSGVALLSGANWWAGAIAAAGGPLAGGVLLWWCVRRLGGITGDVLGALVEAAAAGLAVVAVMAW</sequence>
<feature type="transmembrane region" description="Helical" evidence="19">
    <location>
        <begin position="60"/>
        <end position="78"/>
    </location>
</feature>
<dbReference type="PANTHER" id="PTHR34148">
    <property type="entry name" value="ADENOSYLCOBINAMIDE-GDP RIBAZOLETRANSFERASE"/>
    <property type="match status" value="1"/>
</dbReference>
<protein>
    <recommendedName>
        <fullName evidence="6 19">Adenosylcobinamide-GDP ribazoletransferase</fullName>
        <ecNumber evidence="5 19">2.7.8.26</ecNumber>
    </recommendedName>
    <alternativeName>
        <fullName evidence="16 19">Cobalamin synthase</fullName>
    </alternativeName>
    <alternativeName>
        <fullName evidence="15 19">Cobalamin-5'-phosphate synthase</fullName>
    </alternativeName>
</protein>
<keyword evidence="8 19" id="KW-0169">Cobalamin biosynthesis</keyword>
<comment type="similarity">
    <text evidence="4 19">Belongs to the CobS family.</text>
</comment>
<dbReference type="Pfam" id="PF02654">
    <property type="entry name" value="CobS"/>
    <property type="match status" value="1"/>
</dbReference>
<feature type="transmembrane region" description="Helical" evidence="19">
    <location>
        <begin position="112"/>
        <end position="133"/>
    </location>
</feature>
<feature type="transmembrane region" description="Helical" evidence="19">
    <location>
        <begin position="181"/>
        <end position="200"/>
    </location>
</feature>
<evidence type="ECO:0000256" key="11">
    <source>
        <dbReference type="ARBA" id="ARBA00022842"/>
    </source>
</evidence>
<proteinExistence type="inferred from homology"/>
<comment type="catalytic activity">
    <reaction evidence="17 19">
        <text>alpha-ribazole + adenosylcob(III)inamide-GDP = adenosylcob(III)alamin + GMP + H(+)</text>
        <dbReference type="Rhea" id="RHEA:16049"/>
        <dbReference type="ChEBI" id="CHEBI:10329"/>
        <dbReference type="ChEBI" id="CHEBI:15378"/>
        <dbReference type="ChEBI" id="CHEBI:18408"/>
        <dbReference type="ChEBI" id="CHEBI:58115"/>
        <dbReference type="ChEBI" id="CHEBI:60487"/>
        <dbReference type="EC" id="2.7.8.26"/>
    </reaction>
</comment>
<keyword evidence="21" id="KW-1185">Reference proteome</keyword>
<evidence type="ECO:0000256" key="8">
    <source>
        <dbReference type="ARBA" id="ARBA00022573"/>
    </source>
</evidence>
<accession>A0A5Q2FCX9</accession>
<dbReference type="HAMAP" id="MF_00719">
    <property type="entry name" value="CobS"/>
    <property type="match status" value="1"/>
</dbReference>
<dbReference type="GO" id="GO:0051073">
    <property type="term" value="F:adenosylcobinamide-GDP ribazoletransferase activity"/>
    <property type="evidence" value="ECO:0007669"/>
    <property type="project" value="UniProtKB-UniRule"/>
</dbReference>
<dbReference type="GO" id="GO:0008818">
    <property type="term" value="F:cobalamin 5'-phosphate synthase activity"/>
    <property type="evidence" value="ECO:0007669"/>
    <property type="project" value="UniProtKB-UniRule"/>
</dbReference>
<evidence type="ECO:0000256" key="12">
    <source>
        <dbReference type="ARBA" id="ARBA00022989"/>
    </source>
</evidence>
<dbReference type="EC" id="2.7.8.26" evidence="5 19"/>
<keyword evidence="11 19" id="KW-0460">Magnesium</keyword>
<evidence type="ECO:0000256" key="1">
    <source>
        <dbReference type="ARBA" id="ARBA00001946"/>
    </source>
</evidence>
<keyword evidence="10 19" id="KW-0812">Transmembrane</keyword>
<keyword evidence="13 19" id="KW-0472">Membrane</keyword>
<keyword evidence="12 19" id="KW-1133">Transmembrane helix</keyword>
<dbReference type="Proteomes" id="UP000386847">
    <property type="component" value="Chromosome"/>
</dbReference>
<dbReference type="PANTHER" id="PTHR34148:SF1">
    <property type="entry name" value="ADENOSYLCOBINAMIDE-GDP RIBAZOLETRANSFERASE"/>
    <property type="match status" value="1"/>
</dbReference>
<evidence type="ECO:0000256" key="4">
    <source>
        <dbReference type="ARBA" id="ARBA00010561"/>
    </source>
</evidence>
<keyword evidence="9 19" id="KW-0808">Transferase</keyword>
<evidence type="ECO:0000256" key="18">
    <source>
        <dbReference type="ARBA" id="ARBA00049504"/>
    </source>
</evidence>
<dbReference type="GO" id="GO:0005886">
    <property type="term" value="C:plasma membrane"/>
    <property type="evidence" value="ECO:0007669"/>
    <property type="project" value="UniProtKB-SubCell"/>
</dbReference>
<evidence type="ECO:0000313" key="21">
    <source>
        <dbReference type="Proteomes" id="UP000386847"/>
    </source>
</evidence>
<keyword evidence="7 19" id="KW-1003">Cell membrane</keyword>
<evidence type="ECO:0000313" key="20">
    <source>
        <dbReference type="EMBL" id="QGF22943.1"/>
    </source>
</evidence>
<evidence type="ECO:0000256" key="6">
    <source>
        <dbReference type="ARBA" id="ARBA00015850"/>
    </source>
</evidence>
<dbReference type="AlphaFoldDB" id="A0A5Q2FCX9"/>
<feature type="transmembrane region" description="Helical" evidence="19">
    <location>
        <begin position="35"/>
        <end position="54"/>
    </location>
</feature>
<evidence type="ECO:0000256" key="10">
    <source>
        <dbReference type="ARBA" id="ARBA00022692"/>
    </source>
</evidence>
<comment type="catalytic activity">
    <reaction evidence="18 19">
        <text>alpha-ribazole 5'-phosphate + adenosylcob(III)inamide-GDP = adenosylcob(III)alamin 5'-phosphate + GMP + H(+)</text>
        <dbReference type="Rhea" id="RHEA:23560"/>
        <dbReference type="ChEBI" id="CHEBI:15378"/>
        <dbReference type="ChEBI" id="CHEBI:57918"/>
        <dbReference type="ChEBI" id="CHEBI:58115"/>
        <dbReference type="ChEBI" id="CHEBI:60487"/>
        <dbReference type="ChEBI" id="CHEBI:60493"/>
        <dbReference type="EC" id="2.7.8.26"/>
    </reaction>
</comment>
<dbReference type="EMBL" id="CP045725">
    <property type="protein sequence ID" value="QGF22943.1"/>
    <property type="molecule type" value="Genomic_DNA"/>
</dbReference>
<feature type="transmembrane region" description="Helical" evidence="19">
    <location>
        <begin position="206"/>
        <end position="226"/>
    </location>
</feature>
<evidence type="ECO:0000256" key="5">
    <source>
        <dbReference type="ARBA" id="ARBA00013200"/>
    </source>
</evidence>
<feature type="transmembrane region" description="Helical" evidence="19">
    <location>
        <begin position="238"/>
        <end position="257"/>
    </location>
</feature>
<comment type="cofactor">
    <cofactor evidence="1 19">
        <name>Mg(2+)</name>
        <dbReference type="ChEBI" id="CHEBI:18420"/>
    </cofactor>
</comment>
<evidence type="ECO:0000256" key="19">
    <source>
        <dbReference type="HAMAP-Rule" id="MF_00719"/>
    </source>
</evidence>
<name>A0A5Q2FCX9_9ACTN</name>
<evidence type="ECO:0000256" key="14">
    <source>
        <dbReference type="ARBA" id="ARBA00025228"/>
    </source>
</evidence>
<feature type="transmembrane region" description="Helical" evidence="19">
    <location>
        <begin position="139"/>
        <end position="160"/>
    </location>
</feature>
<evidence type="ECO:0000256" key="2">
    <source>
        <dbReference type="ARBA" id="ARBA00004651"/>
    </source>
</evidence>
<dbReference type="UniPathway" id="UPA00148">
    <property type="reaction ID" value="UER00238"/>
</dbReference>
<reference evidence="20 21" key="1">
    <citation type="submission" date="2019-10" db="EMBL/GenBank/DDBJ databases">
        <title>Genomic analysis of Raineyella sp. CBA3103.</title>
        <authorList>
            <person name="Roh S.W."/>
        </authorList>
    </citation>
    <scope>NUCLEOTIDE SEQUENCE [LARGE SCALE GENOMIC DNA]</scope>
    <source>
        <strain evidence="20 21">CBA3103</strain>
    </source>
</reference>
<dbReference type="InterPro" id="IPR003805">
    <property type="entry name" value="CobS"/>
</dbReference>